<dbReference type="AlphaFoldDB" id="A0A9D2SS23"/>
<feature type="region of interest" description="Disordered" evidence="1">
    <location>
        <begin position="76"/>
        <end position="125"/>
    </location>
</feature>
<evidence type="ECO:0000313" key="3">
    <source>
        <dbReference type="EMBL" id="HJC25320.1"/>
    </source>
</evidence>
<feature type="compositionally biased region" description="Basic residues" evidence="1">
    <location>
        <begin position="202"/>
        <end position="214"/>
    </location>
</feature>
<dbReference type="EMBL" id="DWWS01000062">
    <property type="protein sequence ID" value="HJC25320.1"/>
    <property type="molecule type" value="Genomic_DNA"/>
</dbReference>
<gene>
    <name evidence="3" type="ORF">H9761_16730</name>
</gene>
<sequence length="214" mass="23839">MKKESNAGLFFLLAVGIVGLGLYFGASENYSAGELQLYHILCWVILLLALLRVLELVWEPMKALWDQAWGKAQERQNNGRASFQASQGERQAAEAFRPESGGERRPGYSVPPSAGEEEQISRAEGVIIMPDRSSRLYLESPEGQEEYASYRPVPSSDASIERSMATSVDASTENFMERSTGTYTEPAENGQEEPEKRPSVKSGKKKDKKKKKKK</sequence>
<comment type="caution">
    <text evidence="3">The sequence shown here is derived from an EMBL/GenBank/DDBJ whole genome shotgun (WGS) entry which is preliminary data.</text>
</comment>
<protein>
    <submittedName>
        <fullName evidence="3">Uncharacterized protein</fullName>
    </submittedName>
</protein>
<accession>A0A9D2SS23</accession>
<feature type="region of interest" description="Disordered" evidence="1">
    <location>
        <begin position="141"/>
        <end position="214"/>
    </location>
</feature>
<keyword evidence="2" id="KW-1133">Transmembrane helix</keyword>
<reference evidence="3" key="2">
    <citation type="submission" date="2021-04" db="EMBL/GenBank/DDBJ databases">
        <authorList>
            <person name="Gilroy R."/>
        </authorList>
    </citation>
    <scope>NUCLEOTIDE SEQUENCE</scope>
    <source>
        <strain evidence="3">USAMLcec2-132</strain>
    </source>
</reference>
<feature type="transmembrane region" description="Helical" evidence="2">
    <location>
        <begin position="7"/>
        <end position="25"/>
    </location>
</feature>
<keyword evidence="2" id="KW-0812">Transmembrane</keyword>
<proteinExistence type="predicted"/>
<feature type="compositionally biased region" description="Basic and acidic residues" evidence="1">
    <location>
        <begin position="96"/>
        <end position="106"/>
    </location>
</feature>
<dbReference type="Proteomes" id="UP000823891">
    <property type="component" value="Unassembled WGS sequence"/>
</dbReference>
<evidence type="ECO:0000256" key="1">
    <source>
        <dbReference type="SAM" id="MobiDB-lite"/>
    </source>
</evidence>
<evidence type="ECO:0000256" key="2">
    <source>
        <dbReference type="SAM" id="Phobius"/>
    </source>
</evidence>
<evidence type="ECO:0000313" key="4">
    <source>
        <dbReference type="Proteomes" id="UP000823891"/>
    </source>
</evidence>
<feature type="compositionally biased region" description="Polar residues" evidence="1">
    <location>
        <begin position="164"/>
        <end position="183"/>
    </location>
</feature>
<organism evidence="3 4">
    <name type="scientific">Candidatus Eisenbergiella merdavium</name>
    <dbReference type="NCBI Taxonomy" id="2838551"/>
    <lineage>
        <taxon>Bacteria</taxon>
        <taxon>Bacillati</taxon>
        <taxon>Bacillota</taxon>
        <taxon>Clostridia</taxon>
        <taxon>Lachnospirales</taxon>
        <taxon>Lachnospiraceae</taxon>
        <taxon>Eisenbergiella</taxon>
    </lineage>
</organism>
<name>A0A9D2SS23_9FIRM</name>
<feature type="compositionally biased region" description="Polar residues" evidence="1">
    <location>
        <begin position="76"/>
        <end position="89"/>
    </location>
</feature>
<feature type="transmembrane region" description="Helical" evidence="2">
    <location>
        <begin position="37"/>
        <end position="54"/>
    </location>
</feature>
<reference evidence="3" key="1">
    <citation type="journal article" date="2021" name="PeerJ">
        <title>Extensive microbial diversity within the chicken gut microbiome revealed by metagenomics and culture.</title>
        <authorList>
            <person name="Gilroy R."/>
            <person name="Ravi A."/>
            <person name="Getino M."/>
            <person name="Pursley I."/>
            <person name="Horton D.L."/>
            <person name="Alikhan N.F."/>
            <person name="Baker D."/>
            <person name="Gharbi K."/>
            <person name="Hall N."/>
            <person name="Watson M."/>
            <person name="Adriaenssens E.M."/>
            <person name="Foster-Nyarko E."/>
            <person name="Jarju S."/>
            <person name="Secka A."/>
            <person name="Antonio M."/>
            <person name="Oren A."/>
            <person name="Chaudhuri R.R."/>
            <person name="La Ragione R."/>
            <person name="Hildebrand F."/>
            <person name="Pallen M.J."/>
        </authorList>
    </citation>
    <scope>NUCLEOTIDE SEQUENCE</scope>
    <source>
        <strain evidence="3">USAMLcec2-132</strain>
    </source>
</reference>
<keyword evidence="2" id="KW-0472">Membrane</keyword>